<gene>
    <name evidence="2" type="ORF">UFOVP151_17</name>
</gene>
<organism evidence="2">
    <name type="scientific">uncultured Caudovirales phage</name>
    <dbReference type="NCBI Taxonomy" id="2100421"/>
    <lineage>
        <taxon>Viruses</taxon>
        <taxon>Duplodnaviria</taxon>
        <taxon>Heunggongvirae</taxon>
        <taxon>Uroviricota</taxon>
        <taxon>Caudoviricetes</taxon>
        <taxon>Peduoviridae</taxon>
        <taxon>Maltschvirus</taxon>
        <taxon>Maltschvirus maltsch</taxon>
    </lineage>
</organism>
<evidence type="ECO:0000313" key="2">
    <source>
        <dbReference type="EMBL" id="CAB5162302.1"/>
    </source>
</evidence>
<protein>
    <submittedName>
        <fullName evidence="2">Uncharacterized protein</fullName>
    </submittedName>
</protein>
<accession>A0A6J7WCA8</accession>
<evidence type="ECO:0000256" key="1">
    <source>
        <dbReference type="SAM" id="MobiDB-lite"/>
    </source>
</evidence>
<dbReference type="EMBL" id="LR798201">
    <property type="protein sequence ID" value="CAB5162302.1"/>
    <property type="molecule type" value="Genomic_DNA"/>
</dbReference>
<reference evidence="2" key="1">
    <citation type="submission" date="2020-05" db="EMBL/GenBank/DDBJ databases">
        <authorList>
            <person name="Chiriac C."/>
            <person name="Salcher M."/>
            <person name="Ghai R."/>
            <person name="Kavagutti S V."/>
        </authorList>
    </citation>
    <scope>NUCLEOTIDE SEQUENCE</scope>
</reference>
<proteinExistence type="predicted"/>
<name>A0A6J7WCA8_9CAUD</name>
<feature type="compositionally biased region" description="Acidic residues" evidence="1">
    <location>
        <begin position="111"/>
        <end position="122"/>
    </location>
</feature>
<sequence length="122" mass="14059">MKQITPAQHLKASTTPIVSVIKFGQNKGLTHDYERFTKPLETQDAAIKRLMRELKANKRKAEKRTYPRDKLALDSVERYVQTFYTQNGLGTPPYRNLPNTPTLWPQGPEVEFSEEPELATQE</sequence>
<feature type="region of interest" description="Disordered" evidence="1">
    <location>
        <begin position="87"/>
        <end position="122"/>
    </location>
</feature>